<protein>
    <submittedName>
        <fullName evidence="1">Uncharacterized protein</fullName>
    </submittedName>
</protein>
<name>A0A2D4F871_MICCO</name>
<reference evidence="1" key="1">
    <citation type="submission" date="2017-07" db="EMBL/GenBank/DDBJ databases">
        <authorList>
            <person name="Mikheyev A."/>
            <person name="Grau M."/>
        </authorList>
    </citation>
    <scope>NUCLEOTIDE SEQUENCE</scope>
    <source>
        <tissue evidence="1">Venom_gland</tissue>
    </source>
</reference>
<evidence type="ECO:0000313" key="1">
    <source>
        <dbReference type="EMBL" id="LAA43698.1"/>
    </source>
</evidence>
<dbReference type="AlphaFoldDB" id="A0A2D4F871"/>
<sequence>MWSSLASELKLVLNLSSRNRAESDTNGFELFQGISWRFAPHMKTTLWRQPGCWKKRNFFFNSLLSPFSHPVDQGYPTLATFETCELQLLEFPRQLGVEVHKSQE</sequence>
<dbReference type="EMBL" id="IACJ01051311">
    <property type="protein sequence ID" value="LAA43703.1"/>
    <property type="molecule type" value="Transcribed_RNA"/>
</dbReference>
<dbReference type="EMBL" id="IACJ01051309">
    <property type="protein sequence ID" value="LAA43698.1"/>
    <property type="molecule type" value="Transcribed_RNA"/>
</dbReference>
<proteinExistence type="predicted"/>
<organism evidence="1">
    <name type="scientific">Micrurus corallinus</name>
    <name type="common">Brazilian coral snake</name>
    <dbReference type="NCBI Taxonomy" id="54390"/>
    <lineage>
        <taxon>Eukaryota</taxon>
        <taxon>Metazoa</taxon>
        <taxon>Chordata</taxon>
        <taxon>Craniata</taxon>
        <taxon>Vertebrata</taxon>
        <taxon>Euteleostomi</taxon>
        <taxon>Lepidosauria</taxon>
        <taxon>Squamata</taxon>
        <taxon>Bifurcata</taxon>
        <taxon>Unidentata</taxon>
        <taxon>Episquamata</taxon>
        <taxon>Toxicofera</taxon>
        <taxon>Serpentes</taxon>
        <taxon>Colubroidea</taxon>
        <taxon>Elapidae</taxon>
        <taxon>Elapinae</taxon>
        <taxon>Micrurus</taxon>
    </lineage>
</organism>
<reference evidence="1" key="2">
    <citation type="submission" date="2017-11" db="EMBL/GenBank/DDBJ databases">
        <title>Coralsnake Venomics: Analyses of Venom Gland Transcriptomes and Proteomes of Six Brazilian Taxa.</title>
        <authorList>
            <person name="Aird S.D."/>
            <person name="Jorge da Silva N."/>
            <person name="Qiu L."/>
            <person name="Villar-Briones A."/>
            <person name="Aparecida-Saddi V."/>
            <person name="Campos-Telles M.P."/>
            <person name="Grau M."/>
            <person name="Mikheyev A.S."/>
        </authorList>
    </citation>
    <scope>NUCLEOTIDE SEQUENCE</scope>
    <source>
        <tissue evidence="1">Venom_gland</tissue>
    </source>
</reference>
<accession>A0A2D4F871</accession>